<dbReference type="PROSITE" id="PS50885">
    <property type="entry name" value="HAMP"/>
    <property type="match status" value="1"/>
</dbReference>
<dbReference type="Proteomes" id="UP001220964">
    <property type="component" value="Unassembled WGS sequence"/>
</dbReference>
<feature type="domain" description="PAC" evidence="12">
    <location>
        <begin position="911"/>
        <end position="963"/>
    </location>
</feature>
<keyword evidence="6" id="KW-0418">Kinase</keyword>
<dbReference type="NCBIfam" id="TIGR00229">
    <property type="entry name" value="sensory_box"/>
    <property type="match status" value="3"/>
</dbReference>
<dbReference type="InterPro" id="IPR013656">
    <property type="entry name" value="PAS_4"/>
</dbReference>
<feature type="transmembrane region" description="Helical" evidence="8">
    <location>
        <begin position="265"/>
        <end position="284"/>
    </location>
</feature>
<dbReference type="Gene3D" id="3.30.565.10">
    <property type="entry name" value="Histidine kinase-like ATPase, C-terminal domain"/>
    <property type="match status" value="1"/>
</dbReference>
<dbReference type="SUPFAM" id="SSF55785">
    <property type="entry name" value="PYP-like sensor domain (PAS domain)"/>
    <property type="match status" value="5"/>
</dbReference>
<dbReference type="PROSITE" id="PS50110">
    <property type="entry name" value="RESPONSE_REGULATORY"/>
    <property type="match status" value="1"/>
</dbReference>
<evidence type="ECO:0000256" key="6">
    <source>
        <dbReference type="ARBA" id="ARBA00022777"/>
    </source>
</evidence>
<dbReference type="CDD" id="cd00082">
    <property type="entry name" value="HisKA"/>
    <property type="match status" value="1"/>
</dbReference>
<dbReference type="EMBL" id="JARGYC010000131">
    <property type="protein sequence ID" value="MDF0603759.1"/>
    <property type="molecule type" value="Genomic_DNA"/>
</dbReference>
<dbReference type="InterPro" id="IPR013655">
    <property type="entry name" value="PAS_fold_3"/>
</dbReference>
<dbReference type="Gene3D" id="3.30.450.20">
    <property type="entry name" value="PAS domain"/>
    <property type="match status" value="6"/>
</dbReference>
<dbReference type="InterPro" id="IPR011006">
    <property type="entry name" value="CheY-like_superfamily"/>
</dbReference>
<keyword evidence="8" id="KW-0472">Membrane</keyword>
<dbReference type="CDD" id="cd00130">
    <property type="entry name" value="PAS"/>
    <property type="match status" value="4"/>
</dbReference>
<dbReference type="PANTHER" id="PTHR43304">
    <property type="entry name" value="PHYTOCHROME-LIKE PROTEIN CPH1"/>
    <property type="match status" value="1"/>
</dbReference>
<dbReference type="GO" id="GO:0016020">
    <property type="term" value="C:membrane"/>
    <property type="evidence" value="ECO:0007669"/>
    <property type="project" value="UniProtKB-SubCell"/>
</dbReference>
<dbReference type="PROSITE" id="PS50109">
    <property type="entry name" value="HIS_KIN"/>
    <property type="match status" value="1"/>
</dbReference>
<dbReference type="SUPFAM" id="SSF52172">
    <property type="entry name" value="CheY-like"/>
    <property type="match status" value="1"/>
</dbReference>
<sequence length="1339" mass="147720">MTLQRPTIQTLLRRFFLIILVPFLAAGLAAVWFGNKQLRTEREGLLSSEAQTAALRFNDLIDHSKSFSALLSLLDPMDQPCSEVIDTVRRPFAEAYAVVAVAGADGRIVCGHPTDAVGIDISDRPWFNEARDSGTFVMGGYQVSRTMGGDVLVVARPVTRGERIYYVGAAISLQFLSRYIAGGERAAFGDIVIVDGTGRVVASTVEELPLGAEVTIPATAGLTRATLGGSQRDVFHEVGEIGGQQFDLLAIAPANGMFTVPERMGLSLILFAVLLGLSAALFGYRRLRQDVIAPIQDLRDAAPRVAAREAAQVRQTPGAPTELREAVSAFNEMSRKLRDTSVELERASSMAALGTWKLKPGADSITLSDTIQAIMGFENHQVPIADVEARIVAGDLPAFRESLRRVMEDHEIVELEFRAHAKEREIRIFRAQTGPIEVNALETEPVEITGIVQDVTDLRSREAALVRSQSLLRLAGQAARLGGWRYDTQSSEFVEYSESGSTRTVSVDDALDTLIGEDRTRIERAFWACVAGGIAFDEIVKQRTQRGEERWIRVIGEAERAEEGRIISVHGALQDVDEMVRARETSAEMEALLTNILDSLGDGFLVTDLEGRVRYFNWRAQVMLNLTEKRSLIGHVVSEEVEPELADALRELADKARSEDASQTREVRVRANETWLELNVHTSPRGVALHVRDMTQERDRQARLRLLDAAVRRLNDMVVITNAKQIDAPREPEIVFVNDAFLNMTGFSRDEAIGATPRILQGEETEREELDEIRQALEANRPIRTELTNYRKDGSKITLEIDIAPIFDAEGECTHFVAVQRDTTERRTAEEQLREREEQFRLVSWASNDVIWDWNLDTGLIWHSDDYEHVFGRPPAEPHTIDADLERIHPDDRLGFSRSLDEALNGNENSWSHEYRIEAADGTYRQMIDRGFIVRHENGTPRRMVGAVSDVTEMRSLDAQLHQAQKLESVGQLTGGVAHDFNNLLTIILGNCDLLLEELEQETLKPKLISISDAAERGSRLASSLLAFSRRQQLQPRPVYIDRLIRSSEDLLRRAVPESIDFECELGSTDAMVRVDPDKLQSAVLNLVINAVGAIEGHGKILVRTGWKELSETEAAAPGCRTGGFVLIEVIDDGPGMPAEVAERAFEPFFTTKEVGGGTGLGLSSVYGLVRQSGGVVDLDTAPGEGTRVSLCLPPYEGELDDEEAAETEKASSAPVNGGRILLVEDDEDVRAFASRCLSNLGYEVREAETGAAALEILSGGDRFDLLLTDVVMPGGMTGVELAREARRRQPDLAVVMMSGYSEDLLTSEVDVEATASPLFKPFRAAELAKKVEEALGQT</sequence>
<dbReference type="SUPFAM" id="SSF55874">
    <property type="entry name" value="ATPase domain of HSP90 chaperone/DNA topoisomerase II/histidine kinase"/>
    <property type="match status" value="1"/>
</dbReference>
<feature type="domain" description="Histidine kinase" evidence="9">
    <location>
        <begin position="976"/>
        <end position="1197"/>
    </location>
</feature>
<dbReference type="InterPro" id="IPR001610">
    <property type="entry name" value="PAC"/>
</dbReference>
<dbReference type="InterPro" id="IPR036097">
    <property type="entry name" value="HisK_dim/P_sf"/>
</dbReference>
<feature type="transmembrane region" description="Helical" evidence="8">
    <location>
        <begin position="15"/>
        <end position="33"/>
    </location>
</feature>
<dbReference type="CDD" id="cd12914">
    <property type="entry name" value="PDC1_DGC_like"/>
    <property type="match status" value="1"/>
</dbReference>
<dbReference type="InterPro" id="IPR035965">
    <property type="entry name" value="PAS-like_dom_sf"/>
</dbReference>
<evidence type="ECO:0000259" key="9">
    <source>
        <dbReference type="PROSITE" id="PS50109"/>
    </source>
</evidence>
<reference evidence="14" key="1">
    <citation type="submission" date="2023-03" db="EMBL/GenBank/DDBJ databases">
        <title>Multiphase analysis and comparison of six strains from genera Psychromarinibacter, Lutimaribacter, and Maritimibacter, including a novel species: Psychromarinibacter sediminicola sp. nov.</title>
        <authorList>
            <person name="Wang Y.-H."/>
            <person name="Ye M.-Q."/>
            <person name="Du Z.-J."/>
        </authorList>
    </citation>
    <scope>NUCLEOTIDE SEQUENCE</scope>
    <source>
        <strain evidence="14">C21-152</strain>
    </source>
</reference>
<dbReference type="InterPro" id="IPR001789">
    <property type="entry name" value="Sig_transdc_resp-reg_receiver"/>
</dbReference>
<feature type="domain" description="PAC" evidence="12">
    <location>
        <begin position="783"/>
        <end position="835"/>
    </location>
</feature>
<evidence type="ECO:0000313" key="15">
    <source>
        <dbReference type="Proteomes" id="UP001220964"/>
    </source>
</evidence>
<dbReference type="GO" id="GO:0000155">
    <property type="term" value="F:phosphorelay sensor kinase activity"/>
    <property type="evidence" value="ECO:0007669"/>
    <property type="project" value="InterPro"/>
</dbReference>
<comment type="subcellular location">
    <subcellularLocation>
        <location evidence="2">Membrane</location>
    </subcellularLocation>
</comment>
<dbReference type="InterPro" id="IPR003594">
    <property type="entry name" value="HATPase_dom"/>
</dbReference>
<proteinExistence type="predicted"/>
<evidence type="ECO:0000256" key="7">
    <source>
        <dbReference type="PROSITE-ProRule" id="PRU00169"/>
    </source>
</evidence>
<dbReference type="InterPro" id="IPR052162">
    <property type="entry name" value="Sensor_kinase/Photoreceptor"/>
</dbReference>
<dbReference type="SMART" id="SM00387">
    <property type="entry name" value="HATPase_c"/>
    <property type="match status" value="1"/>
</dbReference>
<keyword evidence="8" id="KW-0812">Transmembrane</keyword>
<comment type="caution">
    <text evidence="14">The sequence shown here is derived from an EMBL/GenBank/DDBJ whole genome shotgun (WGS) entry which is preliminary data.</text>
</comment>
<dbReference type="InterPro" id="IPR003661">
    <property type="entry name" value="HisK_dim/P_dom"/>
</dbReference>
<name>A0AAE3TCA6_9RHOB</name>
<dbReference type="Pfam" id="PF02518">
    <property type="entry name" value="HATPase_c"/>
    <property type="match status" value="1"/>
</dbReference>
<dbReference type="InterPro" id="IPR000700">
    <property type="entry name" value="PAS-assoc_C"/>
</dbReference>
<feature type="domain" description="PAS" evidence="11">
    <location>
        <begin position="703"/>
        <end position="780"/>
    </location>
</feature>
<dbReference type="SUPFAM" id="SSF47384">
    <property type="entry name" value="Homodimeric domain of signal transducing histidine kinase"/>
    <property type="match status" value="1"/>
</dbReference>
<dbReference type="EC" id="2.7.13.3" evidence="3"/>
<dbReference type="PANTHER" id="PTHR43304:SF1">
    <property type="entry name" value="PAC DOMAIN-CONTAINING PROTEIN"/>
    <property type="match status" value="1"/>
</dbReference>
<keyword evidence="15" id="KW-1185">Reference proteome</keyword>
<keyword evidence="5" id="KW-0808">Transferase</keyword>
<feature type="domain" description="PAS" evidence="11">
    <location>
        <begin position="589"/>
        <end position="660"/>
    </location>
</feature>
<feature type="domain" description="Response regulatory" evidence="10">
    <location>
        <begin position="1220"/>
        <end position="1336"/>
    </location>
</feature>
<evidence type="ECO:0000256" key="1">
    <source>
        <dbReference type="ARBA" id="ARBA00000085"/>
    </source>
</evidence>
<organism evidence="14 15">
    <name type="scientific">Psychromarinibacter sediminicola</name>
    <dbReference type="NCBI Taxonomy" id="3033385"/>
    <lineage>
        <taxon>Bacteria</taxon>
        <taxon>Pseudomonadati</taxon>
        <taxon>Pseudomonadota</taxon>
        <taxon>Alphaproteobacteria</taxon>
        <taxon>Rhodobacterales</taxon>
        <taxon>Paracoccaceae</taxon>
        <taxon>Psychromarinibacter</taxon>
    </lineage>
</organism>
<evidence type="ECO:0000256" key="5">
    <source>
        <dbReference type="ARBA" id="ARBA00022679"/>
    </source>
</evidence>
<evidence type="ECO:0000259" key="12">
    <source>
        <dbReference type="PROSITE" id="PS50113"/>
    </source>
</evidence>
<evidence type="ECO:0000256" key="2">
    <source>
        <dbReference type="ARBA" id="ARBA00004370"/>
    </source>
</evidence>
<keyword evidence="8" id="KW-1133">Transmembrane helix</keyword>
<dbReference type="Pfam" id="PF00512">
    <property type="entry name" value="HisKA"/>
    <property type="match status" value="1"/>
</dbReference>
<dbReference type="PROSITE" id="PS50112">
    <property type="entry name" value="PAS"/>
    <property type="match status" value="3"/>
</dbReference>
<evidence type="ECO:0000259" key="13">
    <source>
        <dbReference type="PROSITE" id="PS50885"/>
    </source>
</evidence>
<dbReference type="InterPro" id="IPR004358">
    <property type="entry name" value="Sig_transdc_His_kin-like_C"/>
</dbReference>
<dbReference type="SMART" id="SM00091">
    <property type="entry name" value="PAS"/>
    <property type="match status" value="3"/>
</dbReference>
<dbReference type="PRINTS" id="PR00344">
    <property type="entry name" value="BCTRLSENSOR"/>
</dbReference>
<feature type="domain" description="HAMP" evidence="13">
    <location>
        <begin position="289"/>
        <end position="342"/>
    </location>
</feature>
<feature type="domain" description="PAS" evidence="11">
    <location>
        <begin position="836"/>
        <end position="907"/>
    </location>
</feature>
<dbReference type="RefSeq" id="WP_275569871.1">
    <property type="nucleotide sequence ID" value="NZ_JARGYC010000131.1"/>
</dbReference>
<protein>
    <recommendedName>
        <fullName evidence="3">histidine kinase</fullName>
        <ecNumber evidence="3">2.7.13.3</ecNumber>
    </recommendedName>
</protein>
<dbReference type="PROSITE" id="PS50113">
    <property type="entry name" value="PAC"/>
    <property type="match status" value="2"/>
</dbReference>
<evidence type="ECO:0000259" key="11">
    <source>
        <dbReference type="PROSITE" id="PS50112"/>
    </source>
</evidence>
<dbReference type="SMART" id="SM00086">
    <property type="entry name" value="PAC"/>
    <property type="match status" value="4"/>
</dbReference>
<dbReference type="Pfam" id="PF08447">
    <property type="entry name" value="PAS_3"/>
    <property type="match status" value="2"/>
</dbReference>
<feature type="modified residue" description="4-aspartylphosphate" evidence="7">
    <location>
        <position position="1270"/>
    </location>
</feature>
<dbReference type="InterPro" id="IPR005467">
    <property type="entry name" value="His_kinase_dom"/>
</dbReference>
<dbReference type="SMART" id="SM00388">
    <property type="entry name" value="HisKA"/>
    <property type="match status" value="1"/>
</dbReference>
<evidence type="ECO:0000259" key="10">
    <source>
        <dbReference type="PROSITE" id="PS50110"/>
    </source>
</evidence>
<dbReference type="Gene3D" id="1.10.287.130">
    <property type="match status" value="1"/>
</dbReference>
<dbReference type="InterPro" id="IPR036890">
    <property type="entry name" value="HATPase_C_sf"/>
</dbReference>
<dbReference type="Pfam" id="PF08448">
    <property type="entry name" value="PAS_4"/>
    <property type="match status" value="1"/>
</dbReference>
<dbReference type="SMART" id="SM00448">
    <property type="entry name" value="REC"/>
    <property type="match status" value="1"/>
</dbReference>
<comment type="catalytic activity">
    <reaction evidence="1">
        <text>ATP + protein L-histidine = ADP + protein N-phospho-L-histidine.</text>
        <dbReference type="EC" id="2.7.13.3"/>
    </reaction>
</comment>
<dbReference type="Pfam" id="PF13426">
    <property type="entry name" value="PAS_9"/>
    <property type="match status" value="1"/>
</dbReference>
<dbReference type="Pfam" id="PF00072">
    <property type="entry name" value="Response_reg"/>
    <property type="match status" value="1"/>
</dbReference>
<dbReference type="Gene3D" id="6.10.340.10">
    <property type="match status" value="1"/>
</dbReference>
<evidence type="ECO:0000256" key="3">
    <source>
        <dbReference type="ARBA" id="ARBA00012438"/>
    </source>
</evidence>
<evidence type="ECO:0000256" key="8">
    <source>
        <dbReference type="SAM" id="Phobius"/>
    </source>
</evidence>
<keyword evidence="4 7" id="KW-0597">Phosphoprotein</keyword>
<dbReference type="InterPro" id="IPR000014">
    <property type="entry name" value="PAS"/>
</dbReference>
<evidence type="ECO:0000313" key="14">
    <source>
        <dbReference type="EMBL" id="MDF0603759.1"/>
    </source>
</evidence>
<dbReference type="InterPro" id="IPR003660">
    <property type="entry name" value="HAMP_dom"/>
</dbReference>
<evidence type="ECO:0000256" key="4">
    <source>
        <dbReference type="ARBA" id="ARBA00022553"/>
    </source>
</evidence>
<dbReference type="Gene3D" id="3.40.50.2300">
    <property type="match status" value="1"/>
</dbReference>
<accession>A0AAE3TCA6</accession>
<gene>
    <name evidence="14" type="ORF">P1J78_23870</name>
</gene>